<reference evidence="1 2" key="1">
    <citation type="submission" date="2015-09" db="EMBL/GenBank/DDBJ databases">
        <title>Trachymyrmex cornetzi WGS genome.</title>
        <authorList>
            <person name="Nygaard S."/>
            <person name="Hu H."/>
            <person name="Boomsma J."/>
            <person name="Zhang G."/>
        </authorList>
    </citation>
    <scope>NUCLEOTIDE SEQUENCE [LARGE SCALE GENOMIC DNA]</scope>
    <source>
        <strain evidence="1">Tcor2-1</strain>
        <tissue evidence="1">Whole body</tissue>
    </source>
</reference>
<proteinExistence type="predicted"/>
<sequence length="150" mass="16331">NVTFSGARGDDAEVFLMRVRESRIVLPHVFGKRGDESLGRVSATSVDSIATRVFQIDVLQYTSDALHVPDSTPLQYFRVFVAGHPLMALMDSGSGRMIFGQEGIAIVRRLGWPTNRATGVCIRTANGQIAEIPEEIKIPLTLCGGDATRN</sequence>
<dbReference type="AlphaFoldDB" id="A0A151JRG6"/>
<gene>
    <name evidence="1" type="ORF">ALC57_00667</name>
</gene>
<organism evidence="1 2">
    <name type="scientific">Trachymyrmex cornetzi</name>
    <dbReference type="NCBI Taxonomy" id="471704"/>
    <lineage>
        <taxon>Eukaryota</taxon>
        <taxon>Metazoa</taxon>
        <taxon>Ecdysozoa</taxon>
        <taxon>Arthropoda</taxon>
        <taxon>Hexapoda</taxon>
        <taxon>Insecta</taxon>
        <taxon>Pterygota</taxon>
        <taxon>Neoptera</taxon>
        <taxon>Endopterygota</taxon>
        <taxon>Hymenoptera</taxon>
        <taxon>Apocrita</taxon>
        <taxon>Aculeata</taxon>
        <taxon>Formicoidea</taxon>
        <taxon>Formicidae</taxon>
        <taxon>Myrmicinae</taxon>
        <taxon>Trachymyrmex</taxon>
    </lineage>
</organism>
<dbReference type="EMBL" id="KQ978608">
    <property type="protein sequence ID" value="KYN29884.1"/>
    <property type="molecule type" value="Genomic_DNA"/>
</dbReference>
<feature type="non-terminal residue" evidence="1">
    <location>
        <position position="1"/>
    </location>
</feature>
<dbReference type="Proteomes" id="UP000078492">
    <property type="component" value="Unassembled WGS sequence"/>
</dbReference>
<protein>
    <submittedName>
        <fullName evidence="1">Uncharacterized protein</fullName>
    </submittedName>
</protein>
<evidence type="ECO:0000313" key="2">
    <source>
        <dbReference type="Proteomes" id="UP000078492"/>
    </source>
</evidence>
<accession>A0A151JRG6</accession>
<evidence type="ECO:0000313" key="1">
    <source>
        <dbReference type="EMBL" id="KYN29884.1"/>
    </source>
</evidence>
<keyword evidence="2" id="KW-1185">Reference proteome</keyword>
<name>A0A151JRG6_9HYME</name>